<accession>A0A5E8C3D2</accession>
<evidence type="ECO:0000259" key="1">
    <source>
        <dbReference type="PROSITE" id="PS51840"/>
    </source>
</evidence>
<dbReference type="PROSITE" id="PS51840">
    <property type="entry name" value="C2_NT"/>
    <property type="match status" value="1"/>
</dbReference>
<protein>
    <recommendedName>
        <fullName evidence="1">C2 NT-type domain-containing protein</fullName>
    </recommendedName>
</protein>
<dbReference type="GeneID" id="43583503"/>
<dbReference type="InterPro" id="IPR035892">
    <property type="entry name" value="C2_domain_sf"/>
</dbReference>
<gene>
    <name evidence="2" type="ORF">SAPINGB_P004688</name>
</gene>
<dbReference type="EMBL" id="CABVLU010000003">
    <property type="protein sequence ID" value="VVT55675.1"/>
    <property type="molecule type" value="Genomic_DNA"/>
</dbReference>
<dbReference type="PANTHER" id="PTHR21456:SF1">
    <property type="entry name" value="C2 NT-TYPE DOMAIN-CONTAINING PROTEIN"/>
    <property type="match status" value="1"/>
</dbReference>
<proteinExistence type="predicted"/>
<sequence>MGKRPNFQITVVINELTNLPQVSGNSWIRWFVKDSPKPEARGKTDKHQVKEHRVNYGSHTISFTHHIRVSTRTSTLKECIVVFEVIWEHKNSAEKINLGKVEVNLSEFANVETAQPTRFLLKDSKINSTLSLTIVLKQLSGTKSYKVPEPTSRVFGDISSTLNNDIGHGLSDAKNTFGSLSNSTFSVQWHSVVEGDCHPRACINDIFNGGDGLVGVCSVPAENNGLAAKEKPKKKELNTAKKANLNNTFGQEKGIFEGGEGRKPKTSTNLSELALLNDGKIRPLIMTEEDVRDSLQSWRIENIAAK</sequence>
<dbReference type="InterPro" id="IPR019448">
    <property type="entry name" value="NT-C2"/>
</dbReference>
<keyword evidence="3" id="KW-1185">Reference proteome</keyword>
<dbReference type="Pfam" id="PF10358">
    <property type="entry name" value="NT-C2"/>
    <property type="match status" value="1"/>
</dbReference>
<name>A0A5E8C3D2_9ASCO</name>
<dbReference type="PANTHER" id="PTHR21456">
    <property type="entry name" value="FAMILY WITH SEQUENCE SIMILARITY 102"/>
    <property type="match status" value="1"/>
</dbReference>
<evidence type="ECO:0000313" key="3">
    <source>
        <dbReference type="Proteomes" id="UP000398389"/>
    </source>
</evidence>
<dbReference type="Proteomes" id="UP000398389">
    <property type="component" value="Unassembled WGS sequence"/>
</dbReference>
<dbReference type="AlphaFoldDB" id="A0A5E8C3D2"/>
<dbReference type="InterPro" id="IPR039931">
    <property type="entry name" value="EEIG1/2-like"/>
</dbReference>
<dbReference type="Gene3D" id="2.60.40.150">
    <property type="entry name" value="C2 domain"/>
    <property type="match status" value="1"/>
</dbReference>
<organism evidence="2 3">
    <name type="scientific">Magnusiomyces paraingens</name>
    <dbReference type="NCBI Taxonomy" id="2606893"/>
    <lineage>
        <taxon>Eukaryota</taxon>
        <taxon>Fungi</taxon>
        <taxon>Dikarya</taxon>
        <taxon>Ascomycota</taxon>
        <taxon>Saccharomycotina</taxon>
        <taxon>Dipodascomycetes</taxon>
        <taxon>Dipodascales</taxon>
        <taxon>Dipodascaceae</taxon>
        <taxon>Magnusiomyces</taxon>
    </lineage>
</organism>
<reference evidence="2 3" key="1">
    <citation type="submission" date="2019-09" db="EMBL/GenBank/DDBJ databases">
        <authorList>
            <person name="Brejova B."/>
        </authorList>
    </citation>
    <scope>NUCLEOTIDE SEQUENCE [LARGE SCALE GENOMIC DNA]</scope>
</reference>
<evidence type="ECO:0000313" key="2">
    <source>
        <dbReference type="EMBL" id="VVT55675.1"/>
    </source>
</evidence>
<feature type="domain" description="C2 NT-type" evidence="1">
    <location>
        <begin position="1"/>
        <end position="138"/>
    </location>
</feature>
<dbReference type="RefSeq" id="XP_031855294.1">
    <property type="nucleotide sequence ID" value="XM_031999403.1"/>
</dbReference>
<dbReference type="OrthoDB" id="3365224at2759"/>